<dbReference type="AlphaFoldDB" id="A0AAV5NQG1"/>
<protein>
    <recommendedName>
        <fullName evidence="3">AraC family transcriptional regulator</fullName>
    </recommendedName>
</protein>
<reference evidence="2" key="1">
    <citation type="journal article" date="2019" name="Int. J. Syst. Evol. Microbiol.">
        <title>The Global Catalogue of Microorganisms (GCM) 10K type strain sequencing project: providing services to taxonomists for standard genome sequencing and annotation.</title>
        <authorList>
            <consortium name="The Broad Institute Genomics Platform"/>
            <consortium name="The Broad Institute Genome Sequencing Center for Infectious Disease"/>
            <person name="Wu L."/>
            <person name="Ma J."/>
        </authorList>
    </citation>
    <scope>NUCLEOTIDE SEQUENCE [LARGE SCALE GENOMIC DNA]</scope>
    <source>
        <strain evidence="2">NBRC 15640</strain>
    </source>
</reference>
<comment type="caution">
    <text evidence="1">The sequence shown here is derived from an EMBL/GenBank/DDBJ whole genome shotgun (WGS) entry which is preliminary data.</text>
</comment>
<accession>A0AAV5NQG1</accession>
<name>A0AAV5NQG1_9VIBR</name>
<organism evidence="1 2">
    <name type="scientific">Vibrio penaeicida</name>
    <dbReference type="NCBI Taxonomy" id="104609"/>
    <lineage>
        <taxon>Bacteria</taxon>
        <taxon>Pseudomonadati</taxon>
        <taxon>Pseudomonadota</taxon>
        <taxon>Gammaproteobacteria</taxon>
        <taxon>Vibrionales</taxon>
        <taxon>Vibrionaceae</taxon>
        <taxon>Vibrio</taxon>
    </lineage>
</organism>
<keyword evidence="2" id="KW-1185">Reference proteome</keyword>
<evidence type="ECO:0000313" key="2">
    <source>
        <dbReference type="Proteomes" id="UP001156690"/>
    </source>
</evidence>
<evidence type="ECO:0008006" key="3">
    <source>
        <dbReference type="Google" id="ProtNLM"/>
    </source>
</evidence>
<gene>
    <name evidence="1" type="ORF">GCM10007932_22710</name>
</gene>
<dbReference type="Proteomes" id="UP001156690">
    <property type="component" value="Unassembled WGS sequence"/>
</dbReference>
<sequence length="196" mass="22377">MEMVPVSDFYPVLRHMTDVPLNADMDVALIRSASEFCRDSQVIVHTRGLDWVRAGTTLNLIESSGLNHRTLGDIKSAGLISVSADGQPLMAERDYEVLSLDQIYALQPWKRVHLVIAVEPALTTHFFPAALWEDWQEAICHGAASRLYAVPGALHLERVRFHEQAFTEGKRRARRWRLENHPSLSLPPVRHQREFY</sequence>
<dbReference type="EMBL" id="BSNX01000022">
    <property type="protein sequence ID" value="GLQ72911.1"/>
    <property type="molecule type" value="Genomic_DNA"/>
</dbReference>
<dbReference type="RefSeq" id="WP_185829853.1">
    <property type="nucleotide sequence ID" value="NZ_AP025145.1"/>
</dbReference>
<evidence type="ECO:0000313" key="1">
    <source>
        <dbReference type="EMBL" id="GLQ72911.1"/>
    </source>
</evidence>
<proteinExistence type="predicted"/>